<evidence type="ECO:0000256" key="1">
    <source>
        <dbReference type="SAM" id="Phobius"/>
    </source>
</evidence>
<evidence type="ECO:0000313" key="3">
    <source>
        <dbReference type="Proteomes" id="UP001600894"/>
    </source>
</evidence>
<name>A0ABQ0B0L9_9FIRM</name>
<comment type="caution">
    <text evidence="2">The sequence shown here is derived from an EMBL/GenBank/DDBJ whole genome shotgun (WGS) entry which is preliminary data.</text>
</comment>
<keyword evidence="3" id="KW-1185">Reference proteome</keyword>
<dbReference type="EMBL" id="BAABXL010000001">
    <property type="protein sequence ID" value="GAA6269797.1"/>
    <property type="molecule type" value="Genomic_DNA"/>
</dbReference>
<keyword evidence="1" id="KW-0472">Membrane</keyword>
<dbReference type="InterPro" id="IPR007404">
    <property type="entry name" value="YdjM-like"/>
</dbReference>
<dbReference type="Proteomes" id="UP001600894">
    <property type="component" value="Unassembled WGS sequence"/>
</dbReference>
<feature type="transmembrane region" description="Helical" evidence="1">
    <location>
        <begin position="116"/>
        <end position="142"/>
    </location>
</feature>
<keyword evidence="1" id="KW-1133">Transmembrane helix</keyword>
<protein>
    <submittedName>
        <fullName evidence="2">Metal-dependent hydrolase</fullName>
    </submittedName>
</protein>
<accession>A0ABQ0B0L9</accession>
<reference evidence="2 3" key="1">
    <citation type="submission" date="2024-04" db="EMBL/GenBank/DDBJ databases">
        <title>Defined microbial consortia suppress multidrug-resistant proinflammatory Enterobacteriaceae via ecological control.</title>
        <authorList>
            <person name="Furuichi M."/>
            <person name="Kawaguchi T."/>
            <person name="Pust M."/>
            <person name="Yasuma K."/>
            <person name="Plichta D."/>
            <person name="Hasegawa N."/>
            <person name="Ohya T."/>
            <person name="Bhattarai S."/>
            <person name="Sasajima S."/>
            <person name="Aoto Y."/>
            <person name="Tuganbaev T."/>
            <person name="Yaginuma M."/>
            <person name="Ueda M."/>
            <person name="Okahashi N."/>
            <person name="Amafuji K."/>
            <person name="Kiridooshi Y."/>
            <person name="Sugita K."/>
            <person name="Strazar M."/>
            <person name="Skelly A."/>
            <person name="Suda W."/>
            <person name="Hattori M."/>
            <person name="Nakamoto N."/>
            <person name="Caballero S."/>
            <person name="Norman J."/>
            <person name="Olle B."/>
            <person name="Tanoue T."/>
            <person name="Arita M."/>
            <person name="Bucci V."/>
            <person name="Atarashi K."/>
            <person name="Xavier R."/>
            <person name="Honda K."/>
        </authorList>
    </citation>
    <scope>NUCLEOTIDE SEQUENCE [LARGE SCALE GENOMIC DNA]</scope>
    <source>
        <strain evidence="3">f13</strain>
    </source>
</reference>
<organism evidence="2 3">
    <name type="scientific">Enterocloster alcoholdehydrogenati</name>
    <dbReference type="NCBI Taxonomy" id="2547410"/>
    <lineage>
        <taxon>Bacteria</taxon>
        <taxon>Bacillati</taxon>
        <taxon>Bacillota</taxon>
        <taxon>Clostridia</taxon>
        <taxon>Lachnospirales</taxon>
        <taxon>Lachnospiraceae</taxon>
        <taxon>Enterocloster</taxon>
    </lineage>
</organism>
<gene>
    <name evidence="2" type="ORF">F130042H8_28570</name>
</gene>
<evidence type="ECO:0000313" key="2">
    <source>
        <dbReference type="EMBL" id="GAA6269797.1"/>
    </source>
</evidence>
<keyword evidence="1" id="KW-0812">Transmembrane</keyword>
<keyword evidence="2" id="KW-0378">Hydrolase</keyword>
<dbReference type="GO" id="GO:0016787">
    <property type="term" value="F:hydrolase activity"/>
    <property type="evidence" value="ECO:0007669"/>
    <property type="project" value="UniProtKB-KW"/>
</dbReference>
<sequence length="207" mass="21939">MMGKTHMIAGIAAAAFIARPDTLGGCLEAILGGALGGLICDLDVQSSTYCRDAGIVRNAALVLGAGVLFLDWKWNTGIWNHISSHVGGAQMAGLGIFLAVTVIGKLSSHRSFTHSFLALGLLMASFQLLYAPLTPFVAAGFLSHMALDLLNKKPVEIFYPWKKGVCLRLCHADGIGNTVLFWVGILIILEEFGNVGLKLIQGGLGVF</sequence>
<feature type="transmembrane region" description="Helical" evidence="1">
    <location>
        <begin position="55"/>
        <end position="74"/>
    </location>
</feature>
<feature type="transmembrane region" description="Helical" evidence="1">
    <location>
        <begin position="86"/>
        <end position="104"/>
    </location>
</feature>
<dbReference type="RefSeq" id="WP_178301613.1">
    <property type="nucleotide sequence ID" value="NZ_BAABXL010000001.1"/>
</dbReference>
<proteinExistence type="predicted"/>
<dbReference type="Pfam" id="PF04307">
    <property type="entry name" value="YdjM"/>
    <property type="match status" value="1"/>
</dbReference>